<protein>
    <recommendedName>
        <fullName evidence="3">Dehydrogenase</fullName>
    </recommendedName>
</protein>
<proteinExistence type="predicted"/>
<sequence>MNRKNFLMLFGLLSTSSIFFPSNLIGSISDKWSNFKHIYSSNKLKLEFFKFLKNVFNLFPEDELHKLISESTNNNSSDKEIYLDTQSKLGDISSFFSVFEYELPSLLKQKEEMAKQSLMLLESGATYNGYLEIGSSGRYLDYLEEKVNIEGNRYYADGKKPGYSLTEMVDRGQIFIGAEYIPLADYNTKYSEIIENESLDLVTVYIGFHHCPVDLRETFISSIRDTMRMGGKLILRDHDCHDKDQETIVALAHDVFNMGTRETWEYNENETRNFYSLDFIIQFIEKIGFQFEKQTLFQDGDPTKNALMLFTKTQTS</sequence>
<dbReference type="InterPro" id="IPR029063">
    <property type="entry name" value="SAM-dependent_MTases_sf"/>
</dbReference>
<evidence type="ECO:0000313" key="1">
    <source>
        <dbReference type="EMBL" id="QWG05034.1"/>
    </source>
</evidence>
<evidence type="ECO:0008006" key="3">
    <source>
        <dbReference type="Google" id="ProtNLM"/>
    </source>
</evidence>
<dbReference type="AlphaFoldDB" id="A0AAX1NBT3"/>
<evidence type="ECO:0000313" key="2">
    <source>
        <dbReference type="Proteomes" id="UP000678679"/>
    </source>
</evidence>
<name>A0AAX1NBT3_9BACT</name>
<organism evidence="1 2">
    <name type="scientific">Flammeovirga yaeyamensis</name>
    <dbReference type="NCBI Taxonomy" id="367791"/>
    <lineage>
        <taxon>Bacteria</taxon>
        <taxon>Pseudomonadati</taxon>
        <taxon>Bacteroidota</taxon>
        <taxon>Cytophagia</taxon>
        <taxon>Cytophagales</taxon>
        <taxon>Flammeovirgaceae</taxon>
        <taxon>Flammeovirga</taxon>
    </lineage>
</organism>
<dbReference type="KEGG" id="fya:KMW28_21665"/>
<dbReference type="RefSeq" id="WP_084006177.1">
    <property type="nucleotide sequence ID" value="NZ_CP076133.1"/>
</dbReference>
<dbReference type="Gene3D" id="3.40.50.150">
    <property type="entry name" value="Vaccinia Virus protein VP39"/>
    <property type="match status" value="1"/>
</dbReference>
<keyword evidence="2" id="KW-1185">Reference proteome</keyword>
<accession>A0AAX1NBT3</accession>
<reference evidence="1 2" key="1">
    <citation type="submission" date="2021-05" db="EMBL/GenBank/DDBJ databases">
        <title>Comparative genomic studies on the polysaccharide-degrading batcterial strains of the Flammeovirga genus.</title>
        <authorList>
            <person name="Zewei F."/>
            <person name="Zheng Z."/>
            <person name="Yu L."/>
            <person name="Ruyue G."/>
            <person name="Yanhong M."/>
            <person name="Yuanyuan C."/>
            <person name="Jingyan G."/>
            <person name="Wenjun H."/>
        </authorList>
    </citation>
    <scope>NUCLEOTIDE SEQUENCE [LARGE SCALE GENOMIC DNA]</scope>
    <source>
        <strain evidence="1 2">NBRC:100898</strain>
    </source>
</reference>
<dbReference type="EMBL" id="CP076133">
    <property type="protein sequence ID" value="QWG05034.1"/>
    <property type="molecule type" value="Genomic_DNA"/>
</dbReference>
<gene>
    <name evidence="1" type="ORF">KMW28_21665</name>
</gene>
<dbReference type="Proteomes" id="UP000678679">
    <property type="component" value="Chromosome 2"/>
</dbReference>
<dbReference type="SUPFAM" id="SSF53335">
    <property type="entry name" value="S-adenosyl-L-methionine-dependent methyltransferases"/>
    <property type="match status" value="1"/>
</dbReference>